<gene>
    <name evidence="2" type="ORF">ACFPOH_13975</name>
</gene>
<dbReference type="Proteomes" id="UP001595978">
    <property type="component" value="Unassembled WGS sequence"/>
</dbReference>
<evidence type="ECO:0000259" key="1">
    <source>
        <dbReference type="Pfam" id="PF04480"/>
    </source>
</evidence>
<protein>
    <submittedName>
        <fullName evidence="2">DUF559 domain-containing protein</fullName>
    </submittedName>
</protein>
<dbReference type="RefSeq" id="WP_390310265.1">
    <property type="nucleotide sequence ID" value="NZ_JBHSNQ010000181.1"/>
</dbReference>
<sequence>MERKKKDYWNKKFSRNKERDAEVNNYYKQNGWHIKRVWEHEVKQDLNKVVDELADFIEQIKNQNKKL</sequence>
<dbReference type="InterPro" id="IPR007569">
    <property type="entry name" value="DUF559"/>
</dbReference>
<feature type="domain" description="DUF559" evidence="1">
    <location>
        <begin position="14"/>
        <end position="57"/>
    </location>
</feature>
<name>A0ABW0REX0_9BACL</name>
<dbReference type="SUPFAM" id="SSF52980">
    <property type="entry name" value="Restriction endonuclease-like"/>
    <property type="match status" value="1"/>
</dbReference>
<dbReference type="Pfam" id="PF04480">
    <property type="entry name" value="DUF559"/>
    <property type="match status" value="1"/>
</dbReference>
<evidence type="ECO:0000313" key="3">
    <source>
        <dbReference type="Proteomes" id="UP001595978"/>
    </source>
</evidence>
<organism evidence="2 3">
    <name type="scientific">Ureibacillus suwonensis</name>
    <dbReference type="NCBI Taxonomy" id="313007"/>
    <lineage>
        <taxon>Bacteria</taxon>
        <taxon>Bacillati</taxon>
        <taxon>Bacillota</taxon>
        <taxon>Bacilli</taxon>
        <taxon>Bacillales</taxon>
        <taxon>Caryophanaceae</taxon>
        <taxon>Ureibacillus</taxon>
    </lineage>
</organism>
<dbReference type="InterPro" id="IPR011335">
    <property type="entry name" value="Restrct_endonuc-II-like"/>
</dbReference>
<keyword evidence="3" id="KW-1185">Reference proteome</keyword>
<accession>A0ABW0REX0</accession>
<dbReference type="EMBL" id="JBHSNQ010000181">
    <property type="protein sequence ID" value="MFC5542814.1"/>
    <property type="molecule type" value="Genomic_DNA"/>
</dbReference>
<dbReference type="Gene3D" id="3.40.960.10">
    <property type="entry name" value="VSR Endonuclease"/>
    <property type="match status" value="1"/>
</dbReference>
<comment type="caution">
    <text evidence="2">The sequence shown here is derived from an EMBL/GenBank/DDBJ whole genome shotgun (WGS) entry which is preliminary data.</text>
</comment>
<reference evidence="3" key="1">
    <citation type="journal article" date="2019" name="Int. J. Syst. Evol. Microbiol.">
        <title>The Global Catalogue of Microorganisms (GCM) 10K type strain sequencing project: providing services to taxonomists for standard genome sequencing and annotation.</title>
        <authorList>
            <consortium name="The Broad Institute Genomics Platform"/>
            <consortium name="The Broad Institute Genome Sequencing Center for Infectious Disease"/>
            <person name="Wu L."/>
            <person name="Ma J."/>
        </authorList>
    </citation>
    <scope>NUCLEOTIDE SEQUENCE [LARGE SCALE GENOMIC DNA]</scope>
    <source>
        <strain evidence="3">CCUG 56331</strain>
    </source>
</reference>
<proteinExistence type="predicted"/>
<evidence type="ECO:0000313" key="2">
    <source>
        <dbReference type="EMBL" id="MFC5542814.1"/>
    </source>
</evidence>